<dbReference type="EMBL" id="AMQN01007627">
    <property type="status" value="NOT_ANNOTATED_CDS"/>
    <property type="molecule type" value="Genomic_DNA"/>
</dbReference>
<evidence type="ECO:0000313" key="4">
    <source>
        <dbReference type="Proteomes" id="UP000014760"/>
    </source>
</evidence>
<feature type="region of interest" description="Disordered" evidence="1">
    <location>
        <begin position="376"/>
        <end position="407"/>
    </location>
</feature>
<feature type="compositionally biased region" description="Low complexity" evidence="1">
    <location>
        <begin position="290"/>
        <end position="301"/>
    </location>
</feature>
<organism evidence="2">
    <name type="scientific">Capitella teleta</name>
    <name type="common">Polychaete worm</name>
    <dbReference type="NCBI Taxonomy" id="283909"/>
    <lineage>
        <taxon>Eukaryota</taxon>
        <taxon>Metazoa</taxon>
        <taxon>Spiralia</taxon>
        <taxon>Lophotrochozoa</taxon>
        <taxon>Annelida</taxon>
        <taxon>Polychaeta</taxon>
        <taxon>Sedentaria</taxon>
        <taxon>Scolecida</taxon>
        <taxon>Capitellidae</taxon>
        <taxon>Capitella</taxon>
    </lineage>
</organism>
<feature type="region of interest" description="Disordered" evidence="1">
    <location>
        <begin position="206"/>
        <end position="250"/>
    </location>
</feature>
<keyword evidence="4" id="KW-1185">Reference proteome</keyword>
<evidence type="ECO:0000256" key="1">
    <source>
        <dbReference type="SAM" id="MobiDB-lite"/>
    </source>
</evidence>
<reference evidence="3" key="3">
    <citation type="submission" date="2015-06" db="UniProtKB">
        <authorList>
            <consortium name="EnsemblMetazoa"/>
        </authorList>
    </citation>
    <scope>IDENTIFICATION</scope>
</reference>
<dbReference type="EMBL" id="KB301027">
    <property type="protein sequence ID" value="ELU06006.1"/>
    <property type="molecule type" value="Genomic_DNA"/>
</dbReference>
<name>R7URH4_CAPTE</name>
<reference evidence="4" key="1">
    <citation type="submission" date="2012-12" db="EMBL/GenBank/DDBJ databases">
        <authorList>
            <person name="Hellsten U."/>
            <person name="Grimwood J."/>
            <person name="Chapman J.A."/>
            <person name="Shapiro H."/>
            <person name="Aerts A."/>
            <person name="Otillar R.P."/>
            <person name="Terry A.Y."/>
            <person name="Boore J.L."/>
            <person name="Simakov O."/>
            <person name="Marletaz F."/>
            <person name="Cho S.-J."/>
            <person name="Edsinger-Gonzales E."/>
            <person name="Havlak P."/>
            <person name="Kuo D.-H."/>
            <person name="Larsson T."/>
            <person name="Lv J."/>
            <person name="Arendt D."/>
            <person name="Savage R."/>
            <person name="Osoegawa K."/>
            <person name="de Jong P."/>
            <person name="Lindberg D.R."/>
            <person name="Seaver E.C."/>
            <person name="Weisblat D.A."/>
            <person name="Putnam N.H."/>
            <person name="Grigoriev I.V."/>
            <person name="Rokhsar D.S."/>
        </authorList>
    </citation>
    <scope>NUCLEOTIDE SEQUENCE</scope>
    <source>
        <strain evidence="4">I ESC-2004</strain>
    </source>
</reference>
<dbReference type="HOGENOM" id="CLU_601641_0_0_1"/>
<feature type="region of interest" description="Disordered" evidence="1">
    <location>
        <begin position="271"/>
        <end position="318"/>
    </location>
</feature>
<evidence type="ECO:0000313" key="2">
    <source>
        <dbReference type="EMBL" id="ELU06006.1"/>
    </source>
</evidence>
<dbReference type="EnsemblMetazoa" id="CapteT208617">
    <property type="protein sequence ID" value="CapteP208617"/>
    <property type="gene ID" value="CapteG208617"/>
</dbReference>
<dbReference type="Proteomes" id="UP000014760">
    <property type="component" value="Unassembled WGS sequence"/>
</dbReference>
<feature type="compositionally biased region" description="Low complexity" evidence="1">
    <location>
        <begin position="309"/>
        <end position="318"/>
    </location>
</feature>
<sequence>MDERIVATMLRNLSLSECSELDACDGAKRDVKGKMRRVVGELESVLGELKTVVGDLQTLVSQIDVVTTQIDRQCTPTGDDDAADDAGNIWRKRQMSAPLLDPPPILQPCAPTPTPAITRSASHSANFFRPTCSSAEVSRNTQKQRLATLKDTLESVSRVHAIFSKERKSSAQSDSAPFFTSTDLQRFSGVDPWTENASHINAKVIKKSRHRVTSSSKENIAHAWETSKKHDDRRPPSHRNHGYQPSILLVDHRGNNPKYYEHLAAEFRKSKSTKSAISSTEDTKKDLSEESSIPTSSTEGEMVLHEESSSSTTEPSPVVEYDGLYEKELDDCLEFGDDVYSSIESLPLGMEAQDTQSKGFYYTSAEDSGLCQLQSESLSEDQFTSNDDYSDGYEDNDGDDEGDYDIDEGDWKAALEHRSSHHRNIIPKALCPVKHLLFLIAETAINHVPVAMLEI</sequence>
<accession>R7URH4</accession>
<dbReference type="AlphaFoldDB" id="R7URH4"/>
<evidence type="ECO:0000313" key="3">
    <source>
        <dbReference type="EnsemblMetazoa" id="CapteP208617"/>
    </source>
</evidence>
<feature type="compositionally biased region" description="Basic and acidic residues" evidence="1">
    <location>
        <begin position="225"/>
        <end position="235"/>
    </location>
</feature>
<dbReference type="OrthoDB" id="6067610at2759"/>
<gene>
    <name evidence="2" type="ORF">CAPTEDRAFT_208617</name>
</gene>
<feature type="compositionally biased region" description="Polar residues" evidence="1">
    <location>
        <begin position="376"/>
        <end position="386"/>
    </location>
</feature>
<feature type="compositionally biased region" description="Acidic residues" evidence="1">
    <location>
        <begin position="388"/>
        <end position="407"/>
    </location>
</feature>
<proteinExistence type="predicted"/>
<protein>
    <submittedName>
        <fullName evidence="2 3">Uncharacterized protein</fullName>
    </submittedName>
</protein>
<reference evidence="2 4" key="2">
    <citation type="journal article" date="2013" name="Nature">
        <title>Insights into bilaterian evolution from three spiralian genomes.</title>
        <authorList>
            <person name="Simakov O."/>
            <person name="Marletaz F."/>
            <person name="Cho S.J."/>
            <person name="Edsinger-Gonzales E."/>
            <person name="Havlak P."/>
            <person name="Hellsten U."/>
            <person name="Kuo D.H."/>
            <person name="Larsson T."/>
            <person name="Lv J."/>
            <person name="Arendt D."/>
            <person name="Savage R."/>
            <person name="Osoegawa K."/>
            <person name="de Jong P."/>
            <person name="Grimwood J."/>
            <person name="Chapman J.A."/>
            <person name="Shapiro H."/>
            <person name="Aerts A."/>
            <person name="Otillar R.P."/>
            <person name="Terry A.Y."/>
            <person name="Boore J.L."/>
            <person name="Grigoriev I.V."/>
            <person name="Lindberg D.R."/>
            <person name="Seaver E.C."/>
            <person name="Weisblat D.A."/>
            <person name="Putnam N.H."/>
            <person name="Rokhsar D.S."/>
        </authorList>
    </citation>
    <scope>NUCLEOTIDE SEQUENCE</scope>
    <source>
        <strain evidence="2 4">I ESC-2004</strain>
    </source>
</reference>